<dbReference type="Proteomes" id="UP000572528">
    <property type="component" value="Unassembled WGS sequence"/>
</dbReference>
<dbReference type="PANTHER" id="PTHR35797">
    <property type="entry name" value="PROTEASE-RELATED"/>
    <property type="match status" value="1"/>
</dbReference>
<evidence type="ECO:0000256" key="1">
    <source>
        <dbReference type="SAM" id="Phobius"/>
    </source>
</evidence>
<keyword evidence="3" id="KW-0378">Hydrolase</keyword>
<accession>A0A853EIN5</accession>
<dbReference type="Pfam" id="PF02517">
    <property type="entry name" value="Rce1-like"/>
    <property type="match status" value="1"/>
</dbReference>
<dbReference type="InterPro" id="IPR042150">
    <property type="entry name" value="MmRce1-like"/>
</dbReference>
<evidence type="ECO:0000259" key="2">
    <source>
        <dbReference type="Pfam" id="PF02517"/>
    </source>
</evidence>
<keyword evidence="1" id="KW-0812">Transmembrane</keyword>
<evidence type="ECO:0000313" key="4">
    <source>
        <dbReference type="Proteomes" id="UP000572528"/>
    </source>
</evidence>
<feature type="transmembrane region" description="Helical" evidence="1">
    <location>
        <begin position="59"/>
        <end position="79"/>
    </location>
</feature>
<dbReference type="RefSeq" id="WP_179900455.1">
    <property type="nucleotide sequence ID" value="NZ_JACBXV010000070.1"/>
</dbReference>
<keyword evidence="1" id="KW-1133">Transmembrane helix</keyword>
<keyword evidence="3" id="KW-0482">Metalloprotease</keyword>
<feature type="transmembrane region" description="Helical" evidence="1">
    <location>
        <begin position="171"/>
        <end position="192"/>
    </location>
</feature>
<gene>
    <name evidence="3" type="ORF">HZZ05_06430</name>
</gene>
<evidence type="ECO:0000313" key="3">
    <source>
        <dbReference type="EMBL" id="NYS69158.1"/>
    </source>
</evidence>
<keyword evidence="3" id="KW-0645">Protease</keyword>
<dbReference type="GO" id="GO:0004175">
    <property type="term" value="F:endopeptidase activity"/>
    <property type="evidence" value="ECO:0007669"/>
    <property type="project" value="UniProtKB-ARBA"/>
</dbReference>
<dbReference type="InterPro" id="IPR003675">
    <property type="entry name" value="Rce1/LyrA-like_dom"/>
</dbReference>
<feature type="transmembrane region" description="Helical" evidence="1">
    <location>
        <begin position="260"/>
        <end position="281"/>
    </location>
</feature>
<dbReference type="AlphaFoldDB" id="A0A853EIN5"/>
<feature type="domain" description="CAAX prenyl protease 2/Lysostaphin resistance protein A-like" evidence="2">
    <location>
        <begin position="136"/>
        <end position="241"/>
    </location>
</feature>
<feature type="transmembrane region" description="Helical" evidence="1">
    <location>
        <begin position="204"/>
        <end position="222"/>
    </location>
</feature>
<dbReference type="GO" id="GO:0008237">
    <property type="term" value="F:metallopeptidase activity"/>
    <property type="evidence" value="ECO:0007669"/>
    <property type="project" value="UniProtKB-KW"/>
</dbReference>
<name>A0A853EIN5_9ACTO</name>
<feature type="transmembrane region" description="Helical" evidence="1">
    <location>
        <begin position="16"/>
        <end position="39"/>
    </location>
</feature>
<comment type="caution">
    <text evidence="3">The sequence shown here is derived from an EMBL/GenBank/DDBJ whole genome shotgun (WGS) entry which is preliminary data.</text>
</comment>
<dbReference type="PANTHER" id="PTHR35797:SF1">
    <property type="entry name" value="PROTEASE"/>
    <property type="match status" value="1"/>
</dbReference>
<organism evidence="3 4">
    <name type="scientific">Actinomyces bowdenii</name>
    <dbReference type="NCBI Taxonomy" id="131109"/>
    <lineage>
        <taxon>Bacteria</taxon>
        <taxon>Bacillati</taxon>
        <taxon>Actinomycetota</taxon>
        <taxon>Actinomycetes</taxon>
        <taxon>Actinomycetales</taxon>
        <taxon>Actinomycetaceae</taxon>
        <taxon>Actinomyces</taxon>
    </lineage>
</organism>
<sequence length="286" mass="31263">MSQLSIKNKFISTVRAYPLASFFILAYLGSWIGWSPWWLSQTGVGLLPYELPHSAVAGINQLGLIAGPLVAVFVVTRIVSGRKGVKQLKKSFTQWRVRPLAYILAFAAIPLAICVAYFLFGGVGISFDISPAIIATLLVTFVVYLAGGPIQEEGGWRGFALHRLQRRYHPLVAAVILGIVHCLWHIPLFFTSEWDTARSDVSQLWAYLVLVVSMSVVMSWLVNKARGSVFLAILAHNSVNWSLFVVATLSGVAVANNWPAALGLTVLAIVAIVATRGRLAFEQSNK</sequence>
<keyword evidence="1" id="KW-0472">Membrane</keyword>
<feature type="transmembrane region" description="Helical" evidence="1">
    <location>
        <begin position="132"/>
        <end position="150"/>
    </location>
</feature>
<reference evidence="3 4" key="1">
    <citation type="submission" date="2020-07" db="EMBL/GenBank/DDBJ databases">
        <title>MOT database genomes.</title>
        <authorList>
            <person name="Joseph S."/>
            <person name="Aduse-Opoku J."/>
            <person name="Hashim A."/>
            <person name="Wade W."/>
            <person name="Curtis M."/>
        </authorList>
    </citation>
    <scope>NUCLEOTIDE SEQUENCE [LARGE SCALE GENOMIC DNA]</scope>
    <source>
        <strain evidence="3 4">WMus004</strain>
    </source>
</reference>
<feature type="transmembrane region" description="Helical" evidence="1">
    <location>
        <begin position="229"/>
        <end position="254"/>
    </location>
</feature>
<dbReference type="GO" id="GO:0080120">
    <property type="term" value="P:CAAX-box protein maturation"/>
    <property type="evidence" value="ECO:0007669"/>
    <property type="project" value="UniProtKB-ARBA"/>
</dbReference>
<feature type="transmembrane region" description="Helical" evidence="1">
    <location>
        <begin position="100"/>
        <end position="120"/>
    </location>
</feature>
<protein>
    <submittedName>
        <fullName evidence="3">CPBP family intramembrane metalloprotease</fullName>
    </submittedName>
</protein>
<dbReference type="EMBL" id="JACBXV010000070">
    <property type="protein sequence ID" value="NYS69158.1"/>
    <property type="molecule type" value="Genomic_DNA"/>
</dbReference>
<dbReference type="GO" id="GO:0006508">
    <property type="term" value="P:proteolysis"/>
    <property type="evidence" value="ECO:0007669"/>
    <property type="project" value="UniProtKB-KW"/>
</dbReference>
<proteinExistence type="predicted"/>